<gene>
    <name evidence="1" type="ORF">GT020_12130</name>
</gene>
<dbReference type="SUPFAM" id="SSF56112">
    <property type="entry name" value="Protein kinase-like (PK-like)"/>
    <property type="match status" value="1"/>
</dbReference>
<evidence type="ECO:0008006" key="3">
    <source>
        <dbReference type="Google" id="ProtNLM"/>
    </source>
</evidence>
<reference evidence="1 2" key="1">
    <citation type="submission" date="2020-01" db="EMBL/GenBank/DDBJ databases">
        <title>Glutamicibacter soli M275.</title>
        <authorList>
            <person name="Meng X."/>
        </authorList>
    </citation>
    <scope>NUCLEOTIDE SEQUENCE [LARGE SCALE GENOMIC DNA]</scope>
    <source>
        <strain evidence="1 2">M275</strain>
    </source>
</reference>
<dbReference type="AlphaFoldDB" id="A0A6L9G4W7"/>
<accession>A0A6L9G4W7</accession>
<comment type="caution">
    <text evidence="1">The sequence shown here is derived from an EMBL/GenBank/DDBJ whole genome shotgun (WGS) entry which is preliminary data.</text>
</comment>
<dbReference type="InterPro" id="IPR011009">
    <property type="entry name" value="Kinase-like_dom_sf"/>
</dbReference>
<dbReference type="RefSeq" id="WP_161449428.1">
    <property type="nucleotide sequence ID" value="NZ_CM125969.1"/>
</dbReference>
<evidence type="ECO:0000313" key="1">
    <source>
        <dbReference type="EMBL" id="NAZ16801.1"/>
    </source>
</evidence>
<name>A0A6L9G4W7_9MICC</name>
<dbReference type="Proteomes" id="UP000477543">
    <property type="component" value="Unassembled WGS sequence"/>
</dbReference>
<sequence>MTSVTSERLDTMVGTLRHLYPNASLSFTQRLDPEAQGYRFVPSGANPRLAVPAGSAAAASLTVQRPCASDTLVHTGRRTALGYLLQRRWGKVLMPSGIGIHDSSDSIEQTLSEIFGQPVLLGLMTGSARANRKPVLSVFSTDGEEIGFAKLGLGELASQLINDEHQALLAVQRQNNPSFRAPRPIALADFGGNPLLVMSALRPDVRQRRLWLPASAAEAIVNTASTYSTWVDGSPWMTGLRETLSAVQVPEAREIEILLSDLVQKFPTIPVRFGGAHGDFGPWNMARQGQNLFVWDWERFSGDMPAGLDLYHFAVHELLRANPTAAAAIKAFGAPDLRAGVLRLQGNLAHHDEHLQLLPLMYLAALATRFIADGAKYNVTDTFALGAGHLRLARELLTLTQGGTINV</sequence>
<dbReference type="EMBL" id="WYDN01000010">
    <property type="protein sequence ID" value="NAZ16801.1"/>
    <property type="molecule type" value="Genomic_DNA"/>
</dbReference>
<protein>
    <recommendedName>
        <fullName evidence="3">Aminoglycoside phosphotransferase domain-containing protein</fullName>
    </recommendedName>
</protein>
<organism evidence="1 2">
    <name type="scientific">Glutamicibacter soli</name>
    <dbReference type="NCBI Taxonomy" id="453836"/>
    <lineage>
        <taxon>Bacteria</taxon>
        <taxon>Bacillati</taxon>
        <taxon>Actinomycetota</taxon>
        <taxon>Actinomycetes</taxon>
        <taxon>Micrococcales</taxon>
        <taxon>Micrococcaceae</taxon>
        <taxon>Glutamicibacter</taxon>
    </lineage>
</organism>
<proteinExistence type="predicted"/>
<evidence type="ECO:0000313" key="2">
    <source>
        <dbReference type="Proteomes" id="UP000477543"/>
    </source>
</evidence>